<dbReference type="Proteomes" id="UP000294894">
    <property type="component" value="Chromosome"/>
</dbReference>
<dbReference type="KEGG" id="noy:EXE57_00195"/>
<dbReference type="InterPro" id="IPR053863">
    <property type="entry name" value="Glyoxy/Ble-like_N"/>
</dbReference>
<dbReference type="InterPro" id="IPR037523">
    <property type="entry name" value="VOC_core"/>
</dbReference>
<dbReference type="AlphaFoldDB" id="A0A4P7GGJ9"/>
<dbReference type="SUPFAM" id="SSF54593">
    <property type="entry name" value="Glyoxalase/Bleomycin resistance protein/Dihydroxybiphenyl dioxygenase"/>
    <property type="match status" value="1"/>
</dbReference>
<sequence length="131" mass="13991">MSGRVVHFEIPYDDGDRARGFYSDVFGWQAMPVPEMDYTMVMTGPSDEQTGPTEPGFINGGMFARSEQFPGKAPNLVVDVESIDEALAKVTDAGGAVVSGRMAVGDMGFAGYFTDTEGNLIGLWENPPGEG</sequence>
<dbReference type="PROSITE" id="PS51819">
    <property type="entry name" value="VOC"/>
    <property type="match status" value="1"/>
</dbReference>
<gene>
    <name evidence="2" type="ORF">EXE57_00195</name>
</gene>
<evidence type="ECO:0000259" key="1">
    <source>
        <dbReference type="PROSITE" id="PS51819"/>
    </source>
</evidence>
<dbReference type="Pfam" id="PF22677">
    <property type="entry name" value="Ble-like_N"/>
    <property type="match status" value="1"/>
</dbReference>
<dbReference type="PANTHER" id="PTHR33993:SF2">
    <property type="entry name" value="VOC DOMAIN-CONTAINING PROTEIN"/>
    <property type="match status" value="1"/>
</dbReference>
<dbReference type="PANTHER" id="PTHR33993">
    <property type="entry name" value="GLYOXALASE-RELATED"/>
    <property type="match status" value="1"/>
</dbReference>
<dbReference type="CDD" id="cd07247">
    <property type="entry name" value="SgaA_N_like"/>
    <property type="match status" value="1"/>
</dbReference>
<reference evidence="2 3" key="1">
    <citation type="submission" date="2019-03" db="EMBL/GenBank/DDBJ databases">
        <title>Three New Species of Nocardioides, Nocardioides euryhalodurans sp. nov., Nocardioides seonyuensis sp. nov. and Nocardioides eburneoflavus sp. nov., Iolated from Soil.</title>
        <authorList>
            <person name="Roh S.G."/>
            <person name="Lee C."/>
            <person name="Kim M.-K."/>
            <person name="Kim S.B."/>
        </authorList>
    </citation>
    <scope>NUCLEOTIDE SEQUENCE [LARGE SCALE GENOMIC DNA]</scope>
    <source>
        <strain evidence="2 3">MMS17-SY117</strain>
    </source>
</reference>
<protein>
    <submittedName>
        <fullName evidence="2">VOC family protein</fullName>
    </submittedName>
</protein>
<dbReference type="InterPro" id="IPR029068">
    <property type="entry name" value="Glyas_Bleomycin-R_OHBP_Dase"/>
</dbReference>
<dbReference type="EMBL" id="CP038267">
    <property type="protein sequence ID" value="QBR90863.1"/>
    <property type="molecule type" value="Genomic_DNA"/>
</dbReference>
<organism evidence="2 3">
    <name type="scientific">Nocardioides euryhalodurans</name>
    <dbReference type="NCBI Taxonomy" id="2518370"/>
    <lineage>
        <taxon>Bacteria</taxon>
        <taxon>Bacillati</taxon>
        <taxon>Actinomycetota</taxon>
        <taxon>Actinomycetes</taxon>
        <taxon>Propionibacteriales</taxon>
        <taxon>Nocardioidaceae</taxon>
        <taxon>Nocardioides</taxon>
    </lineage>
</organism>
<accession>A0A4P7GGJ9</accession>
<dbReference type="RefSeq" id="WP_135072895.1">
    <property type="nucleotide sequence ID" value="NZ_CP038267.1"/>
</dbReference>
<evidence type="ECO:0000313" key="2">
    <source>
        <dbReference type="EMBL" id="QBR90863.1"/>
    </source>
</evidence>
<feature type="domain" description="VOC" evidence="1">
    <location>
        <begin position="4"/>
        <end position="126"/>
    </location>
</feature>
<name>A0A4P7GGJ9_9ACTN</name>
<proteinExistence type="predicted"/>
<evidence type="ECO:0000313" key="3">
    <source>
        <dbReference type="Proteomes" id="UP000294894"/>
    </source>
</evidence>
<dbReference type="InterPro" id="IPR052164">
    <property type="entry name" value="Anthracycline_SecMetBiosynth"/>
</dbReference>
<dbReference type="OrthoDB" id="9793039at2"/>
<keyword evidence="3" id="KW-1185">Reference proteome</keyword>
<dbReference type="Gene3D" id="3.10.180.10">
    <property type="entry name" value="2,3-Dihydroxybiphenyl 1,2-Dioxygenase, domain 1"/>
    <property type="match status" value="1"/>
</dbReference>